<dbReference type="InterPro" id="IPR050482">
    <property type="entry name" value="Sensor_HK_TwoCompSys"/>
</dbReference>
<dbReference type="SMART" id="SM00387">
    <property type="entry name" value="HATPase_c"/>
    <property type="match status" value="1"/>
</dbReference>
<dbReference type="GO" id="GO:0046983">
    <property type="term" value="F:protein dimerization activity"/>
    <property type="evidence" value="ECO:0007669"/>
    <property type="project" value="InterPro"/>
</dbReference>
<dbReference type="InterPro" id="IPR000014">
    <property type="entry name" value="PAS"/>
</dbReference>
<dbReference type="Pfam" id="PF00072">
    <property type="entry name" value="Response_reg"/>
    <property type="match status" value="1"/>
</dbReference>
<reference evidence="11 12" key="1">
    <citation type="journal article" date="2020" name="ISME J.">
        <title>Enrichment and physiological characterization of a novel comammox Nitrospira indicates ammonium inhibition of complete nitrification.</title>
        <authorList>
            <person name="Sakoula D."/>
            <person name="Koch H."/>
            <person name="Frank J."/>
            <person name="Jetten M.S.M."/>
            <person name="van Kessel M.A.H.J."/>
            <person name="Lucker S."/>
        </authorList>
    </citation>
    <scope>NUCLEOTIDE SEQUENCE [LARGE SCALE GENOMIC DNA]</scope>
    <source>
        <strain evidence="11">Comreactor17</strain>
    </source>
</reference>
<dbReference type="InterPro" id="IPR003018">
    <property type="entry name" value="GAF"/>
</dbReference>
<dbReference type="PANTHER" id="PTHR24421:SF58">
    <property type="entry name" value="SIGNAL TRANSDUCTION HISTIDINE-PROTEIN KINASE_PHOSPHATASE UHPB"/>
    <property type="match status" value="1"/>
</dbReference>
<dbReference type="InterPro" id="IPR011712">
    <property type="entry name" value="Sig_transdc_His_kin_sub3_dim/P"/>
</dbReference>
<keyword evidence="5" id="KW-0175">Coiled coil</keyword>
<evidence type="ECO:0008006" key="13">
    <source>
        <dbReference type="Google" id="ProtNLM"/>
    </source>
</evidence>
<dbReference type="Gene3D" id="3.30.565.10">
    <property type="entry name" value="Histidine kinase-like ATPase, C-terminal domain"/>
    <property type="match status" value="1"/>
</dbReference>
<dbReference type="CDD" id="cd17535">
    <property type="entry name" value="REC_NarL-like"/>
    <property type="match status" value="1"/>
</dbReference>
<dbReference type="GO" id="GO:0006355">
    <property type="term" value="P:regulation of DNA-templated transcription"/>
    <property type="evidence" value="ECO:0007669"/>
    <property type="project" value="InterPro"/>
</dbReference>
<feature type="transmembrane region" description="Helical" evidence="7">
    <location>
        <begin position="132"/>
        <end position="153"/>
    </location>
</feature>
<keyword evidence="7" id="KW-0472">Membrane</keyword>
<evidence type="ECO:0000259" key="8">
    <source>
        <dbReference type="PROSITE" id="PS50109"/>
    </source>
</evidence>
<evidence type="ECO:0000256" key="3">
    <source>
        <dbReference type="ARBA" id="ARBA00023012"/>
    </source>
</evidence>
<dbReference type="Gene3D" id="3.30.450.40">
    <property type="match status" value="1"/>
</dbReference>
<proteinExistence type="predicted"/>
<evidence type="ECO:0000256" key="4">
    <source>
        <dbReference type="PROSITE-ProRule" id="PRU00169"/>
    </source>
</evidence>
<dbReference type="Pfam" id="PF02518">
    <property type="entry name" value="HATPase_c"/>
    <property type="match status" value="1"/>
</dbReference>
<dbReference type="InterPro" id="IPR058245">
    <property type="entry name" value="NreC/VraR/RcsB-like_REC"/>
</dbReference>
<dbReference type="PROSITE" id="PS50110">
    <property type="entry name" value="RESPONSE_REGULATORY"/>
    <property type="match status" value="1"/>
</dbReference>
<dbReference type="SMART" id="SM00091">
    <property type="entry name" value="PAS"/>
    <property type="match status" value="2"/>
</dbReference>
<evidence type="ECO:0000256" key="5">
    <source>
        <dbReference type="SAM" id="Coils"/>
    </source>
</evidence>
<dbReference type="Proteomes" id="UP000593737">
    <property type="component" value="Chromosome"/>
</dbReference>
<keyword evidence="2" id="KW-0418">Kinase</keyword>
<dbReference type="SMART" id="SM00448">
    <property type="entry name" value="REC"/>
    <property type="match status" value="1"/>
</dbReference>
<keyword evidence="3" id="KW-0902">Two-component regulatory system</keyword>
<dbReference type="SUPFAM" id="SSF55781">
    <property type="entry name" value="GAF domain-like"/>
    <property type="match status" value="1"/>
</dbReference>
<dbReference type="InterPro" id="IPR013767">
    <property type="entry name" value="PAS_fold"/>
</dbReference>
<dbReference type="InterPro" id="IPR005467">
    <property type="entry name" value="His_kinase_dom"/>
</dbReference>
<evidence type="ECO:0000259" key="10">
    <source>
        <dbReference type="PROSITE" id="PS50112"/>
    </source>
</evidence>
<dbReference type="SMART" id="SM00065">
    <property type="entry name" value="GAF"/>
    <property type="match status" value="1"/>
</dbReference>
<dbReference type="InterPro" id="IPR036890">
    <property type="entry name" value="HATPase_C_sf"/>
</dbReference>
<feature type="region of interest" description="Disordered" evidence="6">
    <location>
        <begin position="33"/>
        <end position="53"/>
    </location>
</feature>
<keyword evidence="4" id="KW-0597">Phosphoprotein</keyword>
<dbReference type="GO" id="GO:0016020">
    <property type="term" value="C:membrane"/>
    <property type="evidence" value="ECO:0007669"/>
    <property type="project" value="InterPro"/>
</dbReference>
<dbReference type="SUPFAM" id="SSF55874">
    <property type="entry name" value="ATPase domain of HSP90 chaperone/DNA topoisomerase II/histidine kinase"/>
    <property type="match status" value="1"/>
</dbReference>
<dbReference type="Pfam" id="PF01590">
    <property type="entry name" value="GAF"/>
    <property type="match status" value="1"/>
</dbReference>
<evidence type="ECO:0000259" key="9">
    <source>
        <dbReference type="PROSITE" id="PS50110"/>
    </source>
</evidence>
<dbReference type="AlphaFoldDB" id="A0A7S8FET1"/>
<dbReference type="PROSITE" id="PS50109">
    <property type="entry name" value="HIS_KIN"/>
    <property type="match status" value="1"/>
</dbReference>
<evidence type="ECO:0000256" key="6">
    <source>
        <dbReference type="SAM" id="MobiDB-lite"/>
    </source>
</evidence>
<dbReference type="Pfam" id="PF07730">
    <property type="entry name" value="HisKA_3"/>
    <property type="match status" value="1"/>
</dbReference>
<protein>
    <recommendedName>
        <fullName evidence="13">Histidine kinase</fullName>
    </recommendedName>
</protein>
<dbReference type="GO" id="GO:0000155">
    <property type="term" value="F:phosphorelay sensor kinase activity"/>
    <property type="evidence" value="ECO:0007669"/>
    <property type="project" value="InterPro"/>
</dbReference>
<feature type="domain" description="Histidine kinase" evidence="8">
    <location>
        <begin position="633"/>
        <end position="831"/>
    </location>
</feature>
<dbReference type="SUPFAM" id="SSF55785">
    <property type="entry name" value="PYP-like sensor domain (PAS domain)"/>
    <property type="match status" value="2"/>
</dbReference>
<dbReference type="SUPFAM" id="SSF52172">
    <property type="entry name" value="CheY-like"/>
    <property type="match status" value="1"/>
</dbReference>
<dbReference type="PANTHER" id="PTHR24421">
    <property type="entry name" value="NITRATE/NITRITE SENSOR PROTEIN NARX-RELATED"/>
    <property type="match status" value="1"/>
</dbReference>
<organism evidence="11 12">
    <name type="scientific">Candidatus Nitrospira kreftii</name>
    <dbReference type="NCBI Taxonomy" id="2652173"/>
    <lineage>
        <taxon>Bacteria</taxon>
        <taxon>Pseudomonadati</taxon>
        <taxon>Nitrospirota</taxon>
        <taxon>Nitrospiria</taxon>
        <taxon>Nitrospirales</taxon>
        <taxon>Nitrospiraceae</taxon>
        <taxon>Nitrospira</taxon>
    </lineage>
</organism>
<dbReference type="Gene3D" id="1.20.5.1930">
    <property type="match status" value="1"/>
</dbReference>
<dbReference type="NCBIfam" id="TIGR00229">
    <property type="entry name" value="sensory_box"/>
    <property type="match status" value="1"/>
</dbReference>
<dbReference type="PROSITE" id="PS50112">
    <property type="entry name" value="PAS"/>
    <property type="match status" value="1"/>
</dbReference>
<dbReference type="KEGG" id="nkf:Nkreftii_002269"/>
<accession>A0A7S8FET1</accession>
<evidence type="ECO:0000256" key="2">
    <source>
        <dbReference type="ARBA" id="ARBA00022777"/>
    </source>
</evidence>
<dbReference type="InterPro" id="IPR001789">
    <property type="entry name" value="Sig_transdc_resp-reg_receiver"/>
</dbReference>
<feature type="domain" description="PAS" evidence="10">
    <location>
        <begin position="158"/>
        <end position="211"/>
    </location>
</feature>
<keyword evidence="7" id="KW-0812">Transmembrane</keyword>
<dbReference type="InterPro" id="IPR003594">
    <property type="entry name" value="HATPase_dom"/>
</dbReference>
<dbReference type="CDD" id="cd00130">
    <property type="entry name" value="PAS"/>
    <property type="match status" value="1"/>
</dbReference>
<evidence type="ECO:0000313" key="11">
    <source>
        <dbReference type="EMBL" id="QPD04495.1"/>
    </source>
</evidence>
<dbReference type="InterPro" id="IPR011006">
    <property type="entry name" value="CheY-like_superfamily"/>
</dbReference>
<feature type="coiled-coil region" evidence="5">
    <location>
        <begin position="595"/>
        <end position="629"/>
    </location>
</feature>
<evidence type="ECO:0000256" key="7">
    <source>
        <dbReference type="SAM" id="Phobius"/>
    </source>
</evidence>
<name>A0A7S8FET1_9BACT</name>
<dbReference type="InterPro" id="IPR029016">
    <property type="entry name" value="GAF-like_dom_sf"/>
</dbReference>
<dbReference type="CDD" id="cd16917">
    <property type="entry name" value="HATPase_UhpB-NarQ-NarX-like"/>
    <property type="match status" value="1"/>
</dbReference>
<sequence>MRRDLYYLTQCTLLPTASMQKAPGSDVSIKMSSFSPDHSPQKVDPSETASLTKPPRSTVSILILVGLVIAAVFLADLLSPLGVSISFLYVMAILITAWPPGPLIPIVTAVVCTALTLLAVALTAGSFAGNPLIVLLNRGLTIAVIWIVTGAVLNRKHSEETLESIIQGSPIGQILIDSIGRIQVMNRQAESLFGYGADEWIGMAVEHLVPERFQAKFLKLRTELALAARTARSRGQGQALIARRKDGMEFPIELAVSPARTSTGKATLLSIVSVSEREASQALLRIHARQQGVVADLGQFALEVSDLDEVLNQVVVRLAETLDVEFCKILELMPNGKQLRLRAGVGWREGLVGSATVGTEPASQAGFTLMCHSSVIVEDLRSEPRFSGTALLTDHGIVSGMSCIIAGAPNAPYGVLGVHTAHKRSFSQDDVHFLESIANVVAQSVQRFYAETERIRSVEELRRSRDMFLNLIQNNPFGVYLVDSGFRLAQMSTGSQKIFGNVHSLIGRDFAEILRAIWPEPFASHAIERFCHTLATGEPYHSTNTTERRDDTAEVETYDWRIDRVTLPDGQFGVVCYLYDMTERARQEAEVHRLKDELETRVVERTHELMEKQEQLRTMAAELTLTEQRERRRLATDLHDYLAQLLVVGRMKLGQLRNTLHSEHHGKTLQDIDHVLDQSLTYTKSLVAELSPHVLYQFGLSKALEFLGDQMRQHGLLVQVDSDTDSLPLSESQAVLLFQSVRELLFNIVKYAKTDHASVSLTTQSNGEICIRVSDEGQGFDLAAAAGKRSLSMGFGHFSIQERMNALKGRLTIDSSPGRGTRVTLVLPYESKGLVKTTQSQSKVSGLLIRERGASDRPSEFTVRVLLVDDHAMVREGVRTSLETHGGFEIVGEAVSGTEAMELAHVLNPDAIVMDVNMPGINGIEATQRITSNLPSVRVIALSVNTDESTRSAMLNAGAKAFLGKDVAGDELCRVLDELMADRIPQT</sequence>
<dbReference type="InterPro" id="IPR035965">
    <property type="entry name" value="PAS-like_dom_sf"/>
</dbReference>
<evidence type="ECO:0000256" key="1">
    <source>
        <dbReference type="ARBA" id="ARBA00022679"/>
    </source>
</evidence>
<feature type="domain" description="Response regulatory" evidence="9">
    <location>
        <begin position="864"/>
        <end position="980"/>
    </location>
</feature>
<feature type="transmembrane region" description="Helical" evidence="7">
    <location>
        <begin position="57"/>
        <end position="74"/>
    </location>
</feature>
<dbReference type="Gene3D" id="3.40.50.2300">
    <property type="match status" value="1"/>
</dbReference>
<evidence type="ECO:0000313" key="12">
    <source>
        <dbReference type="Proteomes" id="UP000593737"/>
    </source>
</evidence>
<dbReference type="EMBL" id="CP047423">
    <property type="protein sequence ID" value="QPD04495.1"/>
    <property type="molecule type" value="Genomic_DNA"/>
</dbReference>
<gene>
    <name evidence="11" type="ORF">Nkreftii_002269</name>
</gene>
<feature type="modified residue" description="4-aspartylphosphate" evidence="4">
    <location>
        <position position="915"/>
    </location>
</feature>
<feature type="transmembrane region" description="Helical" evidence="7">
    <location>
        <begin position="104"/>
        <end position="125"/>
    </location>
</feature>
<dbReference type="Pfam" id="PF00989">
    <property type="entry name" value="PAS"/>
    <property type="match status" value="1"/>
</dbReference>
<keyword evidence="1" id="KW-0808">Transferase</keyword>
<dbReference type="Gene3D" id="3.30.450.20">
    <property type="entry name" value="PAS domain"/>
    <property type="match status" value="2"/>
</dbReference>
<keyword evidence="7" id="KW-1133">Transmembrane helix</keyword>